<dbReference type="GO" id="GO:0005634">
    <property type="term" value="C:nucleus"/>
    <property type="evidence" value="ECO:0007669"/>
    <property type="project" value="TreeGrafter"/>
</dbReference>
<dbReference type="GO" id="GO:0016020">
    <property type="term" value="C:membrane"/>
    <property type="evidence" value="ECO:0007669"/>
    <property type="project" value="TreeGrafter"/>
</dbReference>
<dbReference type="GO" id="GO:0005829">
    <property type="term" value="C:cytosol"/>
    <property type="evidence" value="ECO:0007669"/>
    <property type="project" value="TreeGrafter"/>
</dbReference>
<dbReference type="Pfam" id="PF02179">
    <property type="entry name" value="BAG"/>
    <property type="match status" value="1"/>
</dbReference>
<feature type="region of interest" description="Disordered" evidence="2">
    <location>
        <begin position="296"/>
        <end position="550"/>
    </location>
</feature>
<keyword evidence="5" id="KW-1185">Reference proteome</keyword>
<feature type="compositionally biased region" description="Polar residues" evidence="2">
    <location>
        <begin position="396"/>
        <end position="407"/>
    </location>
</feature>
<feature type="compositionally biased region" description="Low complexity" evidence="2">
    <location>
        <begin position="22"/>
        <end position="42"/>
    </location>
</feature>
<dbReference type="PANTHER" id="PTHR12329:SF5">
    <property type="entry name" value="STARVIN, ISOFORM E"/>
    <property type="match status" value="1"/>
</dbReference>
<feature type="compositionally biased region" description="Low complexity" evidence="2">
    <location>
        <begin position="52"/>
        <end position="68"/>
    </location>
</feature>
<feature type="region of interest" description="Disordered" evidence="2">
    <location>
        <begin position="1"/>
        <end position="228"/>
    </location>
</feature>
<feature type="compositionally biased region" description="Basic and acidic residues" evidence="2">
    <location>
        <begin position="79"/>
        <end position="107"/>
    </location>
</feature>
<reference evidence="4" key="1">
    <citation type="submission" date="2021-10" db="EMBL/GenBank/DDBJ databases">
        <title>Melipona bicolor Genome sequencing and assembly.</title>
        <authorList>
            <person name="Araujo N.S."/>
            <person name="Arias M.C."/>
        </authorList>
    </citation>
    <scope>NUCLEOTIDE SEQUENCE</scope>
    <source>
        <strain evidence="4">USP_2M_L1-L4_2017</strain>
        <tissue evidence="4">Whole body</tissue>
    </source>
</reference>
<evidence type="ECO:0000259" key="3">
    <source>
        <dbReference type="PROSITE" id="PS51035"/>
    </source>
</evidence>
<gene>
    <name evidence="4" type="ORF">K0M31_019576</name>
</gene>
<dbReference type="InterPro" id="IPR003103">
    <property type="entry name" value="BAG_domain"/>
</dbReference>
<protein>
    <recommendedName>
        <fullName evidence="3">BAG domain-containing protein</fullName>
    </recommendedName>
</protein>
<dbReference type="Gene3D" id="1.20.58.120">
    <property type="entry name" value="BAG domain"/>
    <property type="match status" value="1"/>
</dbReference>
<dbReference type="Proteomes" id="UP001177670">
    <property type="component" value="Unassembled WGS sequence"/>
</dbReference>
<feature type="compositionally biased region" description="Basic and acidic residues" evidence="2">
    <location>
        <begin position="357"/>
        <end position="371"/>
    </location>
</feature>
<evidence type="ECO:0000256" key="1">
    <source>
        <dbReference type="ARBA" id="ARBA00023186"/>
    </source>
</evidence>
<evidence type="ECO:0000313" key="5">
    <source>
        <dbReference type="Proteomes" id="UP001177670"/>
    </source>
</evidence>
<dbReference type="AlphaFoldDB" id="A0AA40KR97"/>
<dbReference type="SMART" id="SM00264">
    <property type="entry name" value="BAG"/>
    <property type="match status" value="1"/>
</dbReference>
<dbReference type="GO" id="GO:0051087">
    <property type="term" value="F:protein-folding chaperone binding"/>
    <property type="evidence" value="ECO:0007669"/>
    <property type="project" value="InterPro"/>
</dbReference>
<feature type="compositionally biased region" description="Basic and acidic residues" evidence="2">
    <location>
        <begin position="440"/>
        <end position="490"/>
    </location>
</feature>
<name>A0AA40KR97_9HYME</name>
<sequence>MENSDRGNRGQRSMSAPPENRQSSTTNNQQQPQQQEQKPQGQRYVSRIDITPQQPQQPQQQQQKPQQQSNVRHIPIFVEGRDEPVLPKSFDESFTPRRESSPFRREPSPTQFHTPPHFQRPSPFGQHFGGRHHQWPPHFQEPFYQSPSAYEHPSRRQQQTHTFPRQHQQQQYCERQPQQQHYEQPKQQKPQQQVPPQQQQPQPQQQQQEPVKPKPSVPKDPLERVALVQKEVDALAEQVKQYTGNSRTDKEYIYLDEMLTRELIKLDDIETEGRDNVRQARKNAIKTIQETISLLESKAPLPSQQASPEEQGIQEEISNVIEEAGQTETMDLEQKIENQSQTKEPIPLPPGPSSPIKELKENTELSTKEVENSAIDQATSQQQEASQTSEPMDMTSVENPDIQQSTEKIAVTEINEKKQENISEENTTEEKKTNVSAEKTATEQKKGENPSEGKKIENVSEDKKGENTSKEKKETSAKTKKTEIVFKEKEPEEADQEQQQKTEEKMEVDSSEMKQSPKSKKGKKSKKQTAPVSDKPIPLPAPENTETSAK</sequence>
<feature type="compositionally biased region" description="Low complexity" evidence="2">
    <location>
        <begin position="165"/>
        <end position="210"/>
    </location>
</feature>
<feature type="domain" description="BAG" evidence="3">
    <location>
        <begin position="221"/>
        <end position="299"/>
    </location>
</feature>
<dbReference type="EMBL" id="JAHYIQ010000008">
    <property type="protein sequence ID" value="KAK1129870.1"/>
    <property type="molecule type" value="Genomic_DNA"/>
</dbReference>
<dbReference type="GO" id="GO:0000774">
    <property type="term" value="F:adenyl-nucleotide exchange factor activity"/>
    <property type="evidence" value="ECO:0007669"/>
    <property type="project" value="TreeGrafter"/>
</dbReference>
<feature type="compositionally biased region" description="Low complexity" evidence="2">
    <location>
        <begin position="377"/>
        <end position="390"/>
    </location>
</feature>
<proteinExistence type="predicted"/>
<dbReference type="PROSITE" id="PS51035">
    <property type="entry name" value="BAG"/>
    <property type="match status" value="1"/>
</dbReference>
<comment type="caution">
    <text evidence="4">The sequence shown here is derived from an EMBL/GenBank/DDBJ whole genome shotgun (WGS) entry which is preliminary data.</text>
</comment>
<evidence type="ECO:0000313" key="4">
    <source>
        <dbReference type="EMBL" id="KAK1129870.1"/>
    </source>
</evidence>
<feature type="compositionally biased region" description="Basic and acidic residues" evidence="2">
    <location>
        <begin position="498"/>
        <end position="512"/>
    </location>
</feature>
<keyword evidence="1" id="KW-0143">Chaperone</keyword>
<dbReference type="InterPro" id="IPR036533">
    <property type="entry name" value="BAG_dom_sf"/>
</dbReference>
<organism evidence="4 5">
    <name type="scientific">Melipona bicolor</name>
    <dbReference type="NCBI Taxonomy" id="60889"/>
    <lineage>
        <taxon>Eukaryota</taxon>
        <taxon>Metazoa</taxon>
        <taxon>Ecdysozoa</taxon>
        <taxon>Arthropoda</taxon>
        <taxon>Hexapoda</taxon>
        <taxon>Insecta</taxon>
        <taxon>Pterygota</taxon>
        <taxon>Neoptera</taxon>
        <taxon>Endopterygota</taxon>
        <taxon>Hymenoptera</taxon>
        <taxon>Apocrita</taxon>
        <taxon>Aculeata</taxon>
        <taxon>Apoidea</taxon>
        <taxon>Anthophila</taxon>
        <taxon>Apidae</taxon>
        <taxon>Melipona</taxon>
    </lineage>
</organism>
<dbReference type="PANTHER" id="PTHR12329">
    <property type="entry name" value="BCL2-ASSOCIATED ATHANOGENE"/>
    <property type="match status" value="1"/>
</dbReference>
<dbReference type="SUPFAM" id="SSF63491">
    <property type="entry name" value="BAG domain"/>
    <property type="match status" value="1"/>
</dbReference>
<dbReference type="GO" id="GO:0050821">
    <property type="term" value="P:protein stabilization"/>
    <property type="evidence" value="ECO:0007669"/>
    <property type="project" value="TreeGrafter"/>
</dbReference>
<feature type="compositionally biased region" description="Basic residues" evidence="2">
    <location>
        <begin position="517"/>
        <end position="527"/>
    </location>
</feature>
<dbReference type="InterPro" id="IPR039773">
    <property type="entry name" value="BAG_chaperone_regulator"/>
</dbReference>
<evidence type="ECO:0000256" key="2">
    <source>
        <dbReference type="SAM" id="MobiDB-lite"/>
    </source>
</evidence>
<accession>A0AA40KR97</accession>